<sequence>MRWTKTIFLVLAAVMESIGESAPFWIVFVLNVPTLRPQRRCQTTKRGVLRTAHYLPVTKVAIGTLCRASN</sequence>
<reference evidence="1" key="1">
    <citation type="journal article" date="2015" name="Nature">
        <title>Complex archaea that bridge the gap between prokaryotes and eukaryotes.</title>
        <authorList>
            <person name="Spang A."/>
            <person name="Saw J.H."/>
            <person name="Jorgensen S.L."/>
            <person name="Zaremba-Niedzwiedzka K."/>
            <person name="Martijn J."/>
            <person name="Lind A.E."/>
            <person name="van Eijk R."/>
            <person name="Schleper C."/>
            <person name="Guy L."/>
            <person name="Ettema T.J."/>
        </authorList>
    </citation>
    <scope>NUCLEOTIDE SEQUENCE</scope>
</reference>
<comment type="caution">
    <text evidence="1">The sequence shown here is derived from an EMBL/GenBank/DDBJ whole genome shotgun (WGS) entry which is preliminary data.</text>
</comment>
<gene>
    <name evidence="1" type="ORF">LCGC14_1113670</name>
</gene>
<organism evidence="1">
    <name type="scientific">marine sediment metagenome</name>
    <dbReference type="NCBI Taxonomy" id="412755"/>
    <lineage>
        <taxon>unclassified sequences</taxon>
        <taxon>metagenomes</taxon>
        <taxon>ecological metagenomes</taxon>
    </lineage>
</organism>
<name>A0A0F9QC33_9ZZZZ</name>
<accession>A0A0F9QC33</accession>
<evidence type="ECO:0000313" key="1">
    <source>
        <dbReference type="EMBL" id="KKN02838.1"/>
    </source>
</evidence>
<protein>
    <submittedName>
        <fullName evidence="1">Uncharacterized protein</fullName>
    </submittedName>
</protein>
<dbReference type="EMBL" id="LAZR01005102">
    <property type="protein sequence ID" value="KKN02838.1"/>
    <property type="molecule type" value="Genomic_DNA"/>
</dbReference>
<dbReference type="AlphaFoldDB" id="A0A0F9QC33"/>
<proteinExistence type="predicted"/>